<evidence type="ECO:0000259" key="4">
    <source>
        <dbReference type="PROSITE" id="PS01124"/>
    </source>
</evidence>
<dbReference type="Gene3D" id="2.60.120.10">
    <property type="entry name" value="Jelly Rolls"/>
    <property type="match status" value="1"/>
</dbReference>
<keyword evidence="2" id="KW-0238">DNA-binding</keyword>
<evidence type="ECO:0000313" key="6">
    <source>
        <dbReference type="Proteomes" id="UP000095552"/>
    </source>
</evidence>
<dbReference type="OrthoDB" id="4480133at2"/>
<dbReference type="SUPFAM" id="SSF51182">
    <property type="entry name" value="RmlC-like cupins"/>
    <property type="match status" value="1"/>
</dbReference>
<dbReference type="InterPro" id="IPR009057">
    <property type="entry name" value="Homeodomain-like_sf"/>
</dbReference>
<evidence type="ECO:0000256" key="3">
    <source>
        <dbReference type="ARBA" id="ARBA00023163"/>
    </source>
</evidence>
<keyword evidence="1" id="KW-0805">Transcription regulation</keyword>
<dbReference type="Proteomes" id="UP000095552">
    <property type="component" value="Unassembled WGS sequence"/>
</dbReference>
<evidence type="ECO:0000256" key="1">
    <source>
        <dbReference type="ARBA" id="ARBA00023015"/>
    </source>
</evidence>
<dbReference type="InterPro" id="IPR018060">
    <property type="entry name" value="HTH_AraC"/>
</dbReference>
<organism evidence="5 6">
    <name type="scientific">Roseivirga misakiensis</name>
    <dbReference type="NCBI Taxonomy" id="1563681"/>
    <lineage>
        <taxon>Bacteria</taxon>
        <taxon>Pseudomonadati</taxon>
        <taxon>Bacteroidota</taxon>
        <taxon>Cytophagia</taxon>
        <taxon>Cytophagales</taxon>
        <taxon>Roseivirgaceae</taxon>
        <taxon>Roseivirga</taxon>
    </lineage>
</organism>
<dbReference type="RefSeq" id="WP_069835365.1">
    <property type="nucleotide sequence ID" value="NZ_MDGQ01000005.1"/>
</dbReference>
<dbReference type="PROSITE" id="PS01124">
    <property type="entry name" value="HTH_ARAC_FAMILY_2"/>
    <property type="match status" value="1"/>
</dbReference>
<dbReference type="EMBL" id="MDGQ01000005">
    <property type="protein sequence ID" value="OEJ99902.1"/>
    <property type="molecule type" value="Genomic_DNA"/>
</dbReference>
<dbReference type="Pfam" id="PF12833">
    <property type="entry name" value="HTH_18"/>
    <property type="match status" value="1"/>
</dbReference>
<dbReference type="SMART" id="SM00342">
    <property type="entry name" value="HTH_ARAC"/>
    <property type="match status" value="1"/>
</dbReference>
<gene>
    <name evidence="5" type="ORF">BFP71_10160</name>
</gene>
<proteinExistence type="predicted"/>
<keyword evidence="3" id="KW-0804">Transcription</keyword>
<sequence>MEPKVTNKGRVFLSGSVEKDYTWEHISPQHIIVFLYSGELTLTFGKATLTFVAGDTVLVPRNQLIRVIKKPTDKLPFKAVSMLLPDEELSKFYDNHSILENRDDSMVRKRPIKGHPLLKSYFQSLFSYFDMKDELPDSLLPIKIQEVLTIIDQVDKRASSILGTFSEIGKIDLQQYMEEHFMYNLPLERFAFLTGRSLTTFKSDFKKVFNQTPGKWLTKKRLDLAHYKLTFEKQKATDVYLSAGFENLSHFSFAFKKAFGVSPRNINQ</sequence>
<name>A0A1E5SL99_9BACT</name>
<dbReference type="Pfam" id="PF22200">
    <property type="entry name" value="ExsA_N"/>
    <property type="match status" value="1"/>
</dbReference>
<dbReference type="GO" id="GO:0003700">
    <property type="term" value="F:DNA-binding transcription factor activity"/>
    <property type="evidence" value="ECO:0007669"/>
    <property type="project" value="InterPro"/>
</dbReference>
<dbReference type="InterPro" id="IPR014710">
    <property type="entry name" value="RmlC-like_jellyroll"/>
</dbReference>
<comment type="caution">
    <text evidence="5">The sequence shown here is derived from an EMBL/GenBank/DDBJ whole genome shotgun (WGS) entry which is preliminary data.</text>
</comment>
<dbReference type="STRING" id="1563681.BFP71_10160"/>
<dbReference type="PANTHER" id="PTHR43280:SF10">
    <property type="entry name" value="REGULATORY PROTEIN POCR"/>
    <property type="match status" value="1"/>
</dbReference>
<dbReference type="InterPro" id="IPR054015">
    <property type="entry name" value="ExsA-like_N"/>
</dbReference>
<keyword evidence="6" id="KW-1185">Reference proteome</keyword>
<reference evidence="5 6" key="1">
    <citation type="submission" date="2016-08" db="EMBL/GenBank/DDBJ databases">
        <title>Draft genome of Fabibacter sp. strain SK-8.</title>
        <authorList>
            <person name="Wong S.-K."/>
            <person name="Hamasaki K."/>
            <person name="Yoshizawa S."/>
        </authorList>
    </citation>
    <scope>NUCLEOTIDE SEQUENCE [LARGE SCALE GENOMIC DNA]</scope>
    <source>
        <strain evidence="5 6">SK-8</strain>
    </source>
</reference>
<accession>A0A1E5SL99</accession>
<dbReference type="AlphaFoldDB" id="A0A1E5SL99"/>
<dbReference type="Gene3D" id="1.10.10.60">
    <property type="entry name" value="Homeodomain-like"/>
    <property type="match status" value="2"/>
</dbReference>
<evidence type="ECO:0000256" key="2">
    <source>
        <dbReference type="ARBA" id="ARBA00023125"/>
    </source>
</evidence>
<dbReference type="PANTHER" id="PTHR43280">
    <property type="entry name" value="ARAC-FAMILY TRANSCRIPTIONAL REGULATOR"/>
    <property type="match status" value="1"/>
</dbReference>
<dbReference type="SUPFAM" id="SSF46689">
    <property type="entry name" value="Homeodomain-like"/>
    <property type="match status" value="2"/>
</dbReference>
<evidence type="ECO:0000313" key="5">
    <source>
        <dbReference type="EMBL" id="OEJ99902.1"/>
    </source>
</evidence>
<protein>
    <submittedName>
        <fullName evidence="5">AraC family transcriptional regulator</fullName>
    </submittedName>
</protein>
<dbReference type="InterPro" id="IPR011051">
    <property type="entry name" value="RmlC_Cupin_sf"/>
</dbReference>
<feature type="domain" description="HTH araC/xylS-type" evidence="4">
    <location>
        <begin position="171"/>
        <end position="268"/>
    </location>
</feature>
<dbReference type="GO" id="GO:0043565">
    <property type="term" value="F:sequence-specific DNA binding"/>
    <property type="evidence" value="ECO:0007669"/>
    <property type="project" value="InterPro"/>
</dbReference>